<dbReference type="Proteomes" id="UP001642540">
    <property type="component" value="Unassembled WGS sequence"/>
</dbReference>
<keyword evidence="6" id="KW-0539">Nucleus</keyword>
<protein>
    <recommendedName>
        <fullName evidence="10">C2H2-type domain-containing protein</fullName>
    </recommendedName>
</protein>
<feature type="region of interest" description="Disordered" evidence="9">
    <location>
        <begin position="349"/>
        <end position="376"/>
    </location>
</feature>
<evidence type="ECO:0000256" key="1">
    <source>
        <dbReference type="ARBA" id="ARBA00004123"/>
    </source>
</evidence>
<feature type="compositionally biased region" description="Basic and acidic residues" evidence="9">
    <location>
        <begin position="865"/>
        <end position="875"/>
    </location>
</feature>
<dbReference type="PANTHER" id="PTHR24388">
    <property type="entry name" value="ZINC FINGER PROTEIN"/>
    <property type="match status" value="1"/>
</dbReference>
<evidence type="ECO:0000256" key="4">
    <source>
        <dbReference type="ARBA" id="ARBA00022771"/>
    </source>
</evidence>
<dbReference type="SUPFAM" id="SSF57667">
    <property type="entry name" value="beta-beta-alpha zinc fingers"/>
    <property type="match status" value="1"/>
</dbReference>
<dbReference type="PANTHER" id="PTHR24388:SF54">
    <property type="entry name" value="PROTEIN ESCARGOT"/>
    <property type="match status" value="1"/>
</dbReference>
<keyword evidence="12" id="KW-1185">Reference proteome</keyword>
<evidence type="ECO:0000256" key="9">
    <source>
        <dbReference type="SAM" id="MobiDB-lite"/>
    </source>
</evidence>
<dbReference type="PROSITE" id="PS50157">
    <property type="entry name" value="ZINC_FINGER_C2H2_2"/>
    <property type="match status" value="1"/>
</dbReference>
<evidence type="ECO:0000256" key="2">
    <source>
        <dbReference type="ARBA" id="ARBA00022723"/>
    </source>
</evidence>
<evidence type="ECO:0000256" key="6">
    <source>
        <dbReference type="ARBA" id="ARBA00023242"/>
    </source>
</evidence>
<evidence type="ECO:0000313" key="12">
    <source>
        <dbReference type="Proteomes" id="UP001642540"/>
    </source>
</evidence>
<reference evidence="11 12" key="1">
    <citation type="submission" date="2024-08" db="EMBL/GenBank/DDBJ databases">
        <authorList>
            <person name="Cucini C."/>
            <person name="Frati F."/>
        </authorList>
    </citation>
    <scope>NUCLEOTIDE SEQUENCE [LARGE SCALE GENOMIC DNA]</scope>
</reference>
<dbReference type="EMBL" id="CAXLJM020000058">
    <property type="protein sequence ID" value="CAL8119290.1"/>
    <property type="molecule type" value="Genomic_DNA"/>
</dbReference>
<dbReference type="InterPro" id="IPR050527">
    <property type="entry name" value="Snail/Krueppel_Znf"/>
</dbReference>
<organism evidence="11 12">
    <name type="scientific">Orchesella dallaii</name>
    <dbReference type="NCBI Taxonomy" id="48710"/>
    <lineage>
        <taxon>Eukaryota</taxon>
        <taxon>Metazoa</taxon>
        <taxon>Ecdysozoa</taxon>
        <taxon>Arthropoda</taxon>
        <taxon>Hexapoda</taxon>
        <taxon>Collembola</taxon>
        <taxon>Entomobryomorpha</taxon>
        <taxon>Entomobryoidea</taxon>
        <taxon>Orchesellidae</taxon>
        <taxon>Orchesellinae</taxon>
        <taxon>Orchesella</taxon>
    </lineage>
</organism>
<evidence type="ECO:0000256" key="7">
    <source>
        <dbReference type="ARBA" id="ARBA00037948"/>
    </source>
</evidence>
<feature type="compositionally biased region" description="Low complexity" evidence="9">
    <location>
        <begin position="656"/>
        <end position="673"/>
    </location>
</feature>
<comment type="caution">
    <text evidence="11">The sequence shown here is derived from an EMBL/GenBank/DDBJ whole genome shotgun (WGS) entry which is preliminary data.</text>
</comment>
<evidence type="ECO:0000256" key="5">
    <source>
        <dbReference type="ARBA" id="ARBA00022833"/>
    </source>
</evidence>
<feature type="region of interest" description="Disordered" evidence="9">
    <location>
        <begin position="722"/>
        <end position="818"/>
    </location>
</feature>
<evidence type="ECO:0000259" key="10">
    <source>
        <dbReference type="PROSITE" id="PS50157"/>
    </source>
</evidence>
<accession>A0ABP1R3V4</accession>
<comment type="similarity">
    <text evidence="7">Belongs to the snail C2H2-type zinc-finger protein family.</text>
</comment>
<proteinExistence type="inferred from homology"/>
<comment type="subcellular location">
    <subcellularLocation>
        <location evidence="1">Nucleus</location>
    </subcellularLocation>
</comment>
<feature type="region of interest" description="Disordered" evidence="9">
    <location>
        <begin position="618"/>
        <end position="687"/>
    </location>
</feature>
<keyword evidence="2" id="KW-0479">Metal-binding</keyword>
<dbReference type="PROSITE" id="PS00028">
    <property type="entry name" value="ZINC_FINGER_C2H2_1"/>
    <property type="match status" value="1"/>
</dbReference>
<evidence type="ECO:0000256" key="8">
    <source>
        <dbReference type="PROSITE-ProRule" id="PRU00042"/>
    </source>
</evidence>
<sequence length="900" mass="98562">MVGDIRCPRPGPSNSRPLDVGVGIPAPAKVVGNNLLYSSAISDCWNSSSSNTPTASTSASPRAALNELITTCLFCPNNVQVPNPLIREPPGVLGRRNKLLKNLCFHFEINAKELPKDGTRAMYPFCYVCDKNVKDLMTYHEELENVKEKISEIVTRIERIVADRQIFSGKDPPTPIESQKFVKLYDMMLEGYRNKLLKRHRENGNLLPNYSQMGGLRNGSNGRNSQQLQNEITITPPPSSSGGSVTKQVYDEVEILEDMNVHMDPLDVGAEIEVGDVPLNPNFKSPSPDINDQEEEENYGEFEDESFFHENGNLSNNMEEQEEQQNLIDDDNSNCNLVISNVHSRAETSASVAGSSRAGIGNKNTNRNGANPPPQVIGVVNVPNVKQEMMNEEEESEDEVDDGDGTSAAIFEMAEPKRKMLFRGIEILKVSGTGSRKNDEFIQCSECDFTLHVPKVTRMEAKFSDELSPRRKMKMHILNVHKKIPGPVKPRAKPQFTCGCDNTFPTLAALRDHIKVQRHPKYLHCDICGRPIRGGVFNLRMHKHSHRNDDERKLALQNGERGAYCSFLAPKIESVVYMRKWRKQQMEGLISGVSGKAGPSPVASSSSSAVAGVTTTAAGGGTEAAAKRAQTGGTGGPASKKRCRTSRGGASRERFTPTATPKPTTPATPKSTPIAVPTPSPARDGAISRARNRGKVAVAKPYGCRICNKHFSQKNHLTLHIKTHFQTRSERRRGSQLTQEEGEEDREVEERLQEEVGVQEEEEVVHEPNEGLQGEEERVQEEEEGVPGDMGGIEEPTPSTSAAAVAASETVSTGSRTSSRRRLVMVYNEDVGPPPLLSPQDNIAHAENLPSAVGEVGNPSGMSEGDVRVAERGGEESVQGEADAGDGEELEAPILEREVM</sequence>
<feature type="domain" description="C2H2-type" evidence="10">
    <location>
        <begin position="702"/>
        <end position="729"/>
    </location>
</feature>
<keyword evidence="5" id="KW-0862">Zinc</keyword>
<dbReference type="Gene3D" id="3.30.160.60">
    <property type="entry name" value="Classic Zinc Finger"/>
    <property type="match status" value="1"/>
</dbReference>
<feature type="region of interest" description="Disordered" evidence="9">
    <location>
        <begin position="831"/>
        <end position="900"/>
    </location>
</feature>
<evidence type="ECO:0000256" key="3">
    <source>
        <dbReference type="ARBA" id="ARBA00022737"/>
    </source>
</evidence>
<dbReference type="InterPro" id="IPR013087">
    <property type="entry name" value="Znf_C2H2_type"/>
</dbReference>
<gene>
    <name evidence="11" type="ORF">ODALV1_LOCUS18482</name>
</gene>
<keyword evidence="4 8" id="KW-0863">Zinc-finger</keyword>
<dbReference type="SMART" id="SM00355">
    <property type="entry name" value="ZnF_C2H2"/>
    <property type="match status" value="3"/>
</dbReference>
<feature type="compositionally biased region" description="Low complexity" evidence="9">
    <location>
        <begin position="795"/>
        <end position="817"/>
    </location>
</feature>
<evidence type="ECO:0000313" key="11">
    <source>
        <dbReference type="EMBL" id="CAL8119290.1"/>
    </source>
</evidence>
<keyword evidence="3" id="KW-0677">Repeat</keyword>
<name>A0ABP1R3V4_9HEXA</name>
<dbReference type="InterPro" id="IPR036236">
    <property type="entry name" value="Znf_C2H2_sf"/>
</dbReference>